<protein>
    <submittedName>
        <fullName evidence="2">Discoidin domain-containing protein</fullName>
    </submittedName>
</protein>
<dbReference type="PANTHER" id="PTHR37321:SF1">
    <property type="entry name" value="EXPORTED PROTEIN"/>
    <property type="match status" value="1"/>
</dbReference>
<dbReference type="Gene3D" id="2.60.120.260">
    <property type="entry name" value="Galactose-binding domain-like"/>
    <property type="match status" value="1"/>
</dbReference>
<dbReference type="EMBL" id="JAENIK010000011">
    <property type="protein sequence ID" value="MBK1816812.1"/>
    <property type="molecule type" value="Genomic_DNA"/>
</dbReference>
<dbReference type="InterPro" id="IPR025832">
    <property type="entry name" value="GxGYxYP_C"/>
</dbReference>
<evidence type="ECO:0000313" key="3">
    <source>
        <dbReference type="Proteomes" id="UP000600139"/>
    </source>
</evidence>
<feature type="domain" description="F5/8 type C" evidence="1">
    <location>
        <begin position="560"/>
        <end position="706"/>
    </location>
</feature>
<dbReference type="SUPFAM" id="SSF49785">
    <property type="entry name" value="Galactose-binding domain-like"/>
    <property type="match status" value="1"/>
</dbReference>
<evidence type="ECO:0000313" key="2">
    <source>
        <dbReference type="EMBL" id="MBK1816812.1"/>
    </source>
</evidence>
<dbReference type="InterPro" id="IPR000421">
    <property type="entry name" value="FA58C"/>
</dbReference>
<dbReference type="AlphaFoldDB" id="A0A934R5L8"/>
<dbReference type="InterPro" id="IPR048310">
    <property type="entry name" value="GxGYxYP_N_2nd"/>
</dbReference>
<reference evidence="2" key="1">
    <citation type="submission" date="2021-01" db="EMBL/GenBank/DDBJ databases">
        <title>Modified the classification status of verrucomicrobia.</title>
        <authorList>
            <person name="Feng X."/>
        </authorList>
    </citation>
    <scope>NUCLEOTIDE SEQUENCE</scope>
    <source>
        <strain evidence="2">JCM 18052</strain>
    </source>
</reference>
<dbReference type="PROSITE" id="PS50022">
    <property type="entry name" value="FA58C_3"/>
    <property type="match status" value="1"/>
</dbReference>
<accession>A0A934R5L8</accession>
<comment type="caution">
    <text evidence="2">The sequence shown here is derived from an EMBL/GenBank/DDBJ whole genome shotgun (WGS) entry which is preliminary data.</text>
</comment>
<dbReference type="Proteomes" id="UP000600139">
    <property type="component" value="Unassembled WGS sequence"/>
</dbReference>
<evidence type="ECO:0000259" key="1">
    <source>
        <dbReference type="PROSITE" id="PS50022"/>
    </source>
</evidence>
<dbReference type="InterPro" id="IPR048309">
    <property type="entry name" value="GxGYxYP_N_3rd"/>
</dbReference>
<dbReference type="RefSeq" id="WP_200351738.1">
    <property type="nucleotide sequence ID" value="NZ_BAABHZ010000006.1"/>
</dbReference>
<sequence>MNGKNRNFRGLCVGLGFLPVVCGHVVAEEKNHYLPYPAVENPKEGISWPKGQAIPIFPKPAPELDMVVVQDLSKDEQLTFSALQGLVNRKQPRIFLENARTEEGADTWPDTPTVGIAKRNRFPMSEKYDMVKKYAKEVAGVVLYDPAKSPHYRNLAGTVAGLHGALPVTQVVFDEMKKQGISLKVVEDLSGLAFTTPVEIYNHLYEKYWPKCEKRLIVSAKPHDQKGGGNYHHTRDIAIACGAAVVWLDTLIPEEKAVFEKFLGDMKAGEAVALGWYSTERSGVTTVSKFGIGTLPADFYINASVFAGTDHRIAIPPVPKMPELENKVYVAIFISDGDNIQYTQHAMRRIWDGTKSSRGKIPLNWTIAPGLVDIGPGIMNYYYGSATPNDCFVTGPSGMGYAMPANTLEEPGAPVGEYMTDAARAEGYARLTETYLQRSGLRVITIWDNAPPVLRAAYEKHGRSLYGATVQNFKDVPSVAGGLENDRLKFDKLVIPYAGSYEHIHGSMKREIGRWDGKAPLFLAYQVDIWNELKPDRILALHEEINREFKDKKTEFVRADHYFNLAYESGGQPFNLCMAPGTKVRSGDGSSVDAVTDGTPVTLWNSAAKGKQWLGFDFEKPYRISRCVIRHAGDNGMKPEFNTAAFTVQASLDGKSWKTVHTSKGNTANVSDIEFPKVDARYVKVNVVSAGFDGTARVADVEIYGSR</sequence>
<keyword evidence="3" id="KW-1185">Reference proteome</keyword>
<dbReference type="InterPro" id="IPR008979">
    <property type="entry name" value="Galactose-bd-like_sf"/>
</dbReference>
<dbReference type="PANTHER" id="PTHR37321">
    <property type="entry name" value="EXPORTED PROTEIN-RELATED"/>
    <property type="match status" value="1"/>
</dbReference>
<gene>
    <name evidence="2" type="ORF">JIN84_14400</name>
</gene>
<dbReference type="InterPro" id="IPR038410">
    <property type="entry name" value="GxGYxYP_C_sf"/>
</dbReference>
<dbReference type="Pfam" id="PF20958">
    <property type="entry name" value="GxGYxYP_N_3rd"/>
    <property type="match status" value="1"/>
</dbReference>
<organism evidence="2 3">
    <name type="scientific">Luteolibacter yonseiensis</name>
    <dbReference type="NCBI Taxonomy" id="1144680"/>
    <lineage>
        <taxon>Bacteria</taxon>
        <taxon>Pseudomonadati</taxon>
        <taxon>Verrucomicrobiota</taxon>
        <taxon>Verrucomicrobiia</taxon>
        <taxon>Verrucomicrobiales</taxon>
        <taxon>Verrucomicrobiaceae</taxon>
        <taxon>Luteolibacter</taxon>
    </lineage>
</organism>
<dbReference type="Gene3D" id="3.20.20.490">
    <property type="entry name" value="GxGYxYP glycoside hydrolase, C-terminal domain"/>
    <property type="match status" value="1"/>
</dbReference>
<dbReference type="Pfam" id="PF00754">
    <property type="entry name" value="F5_F8_type_C"/>
    <property type="match status" value="1"/>
</dbReference>
<dbReference type="Pfam" id="PF20957">
    <property type="entry name" value="GxGYxYP_N_2nd"/>
    <property type="match status" value="1"/>
</dbReference>
<proteinExistence type="predicted"/>
<dbReference type="Pfam" id="PF14323">
    <property type="entry name" value="GxGYxYP_C"/>
    <property type="match status" value="1"/>
</dbReference>
<name>A0A934R5L8_9BACT</name>